<keyword evidence="1" id="KW-0472">Membrane</keyword>
<proteinExistence type="predicted"/>
<evidence type="ECO:0000256" key="1">
    <source>
        <dbReference type="SAM" id="Phobius"/>
    </source>
</evidence>
<dbReference type="Proteomes" id="UP000198577">
    <property type="component" value="Unassembled WGS sequence"/>
</dbReference>
<sequence>MSILQNIIKRKCICYFFIFLCSVLLCTMLSACSTGSTSPNSASYSSTNPSSEMNEQVRKFLREHNLTLADKPGWIPSDILDYSDYTDEMFDNKLKDNIKGYITSIDEDEIGINEVIWISNTNRDSGFEILDPSPDIIRYPLAQDVEVWVLTEMVHIQIPLRDLKSYVEKYEHTLWNIGVEEGKIITLIEQYVP</sequence>
<keyword evidence="1" id="KW-0812">Transmembrane</keyword>
<name>A0A1I5WVR5_9FIRM</name>
<gene>
    <name evidence="2" type="ORF">SAMN05444406_11951</name>
</gene>
<dbReference type="AlphaFoldDB" id="A0A1I5WVR5"/>
<dbReference type="EMBL" id="FOXR01000019">
    <property type="protein sequence ID" value="SFQ23627.1"/>
    <property type="molecule type" value="Genomic_DNA"/>
</dbReference>
<protein>
    <submittedName>
        <fullName evidence="2">Uncharacterized protein</fullName>
    </submittedName>
</protein>
<accession>A0A1I5WVR5</accession>
<organism evidence="2 3">
    <name type="scientific">Caldicoprobacter faecalis</name>
    <dbReference type="NCBI Taxonomy" id="937334"/>
    <lineage>
        <taxon>Bacteria</taxon>
        <taxon>Bacillati</taxon>
        <taxon>Bacillota</taxon>
        <taxon>Clostridia</taxon>
        <taxon>Caldicoprobacterales</taxon>
        <taxon>Caldicoprobacteraceae</taxon>
        <taxon>Caldicoprobacter</taxon>
    </lineage>
</organism>
<keyword evidence="3" id="KW-1185">Reference proteome</keyword>
<evidence type="ECO:0000313" key="2">
    <source>
        <dbReference type="EMBL" id="SFQ23627.1"/>
    </source>
</evidence>
<evidence type="ECO:0000313" key="3">
    <source>
        <dbReference type="Proteomes" id="UP000198577"/>
    </source>
</evidence>
<keyword evidence="1" id="KW-1133">Transmembrane helix</keyword>
<reference evidence="2 3" key="1">
    <citation type="submission" date="2016-10" db="EMBL/GenBank/DDBJ databases">
        <authorList>
            <person name="de Groot N.N."/>
        </authorList>
    </citation>
    <scope>NUCLEOTIDE SEQUENCE [LARGE SCALE GENOMIC DNA]</scope>
    <source>
        <strain evidence="2 3">DSM 20678</strain>
    </source>
</reference>
<feature type="transmembrane region" description="Helical" evidence="1">
    <location>
        <begin position="12"/>
        <end position="31"/>
    </location>
</feature>